<evidence type="ECO:0000259" key="9">
    <source>
        <dbReference type="Pfam" id="PF16363"/>
    </source>
</evidence>
<evidence type="ECO:0000256" key="1">
    <source>
        <dbReference type="ARBA" id="ARBA00001539"/>
    </source>
</evidence>
<dbReference type="Proteomes" id="UP001551210">
    <property type="component" value="Unassembled WGS sequence"/>
</dbReference>
<dbReference type="InterPro" id="IPR005888">
    <property type="entry name" value="dTDP_Gluc_deHydtase"/>
</dbReference>
<dbReference type="Gene3D" id="3.40.50.720">
    <property type="entry name" value="NAD(P)-binding Rossmann-like Domain"/>
    <property type="match status" value="1"/>
</dbReference>
<evidence type="ECO:0000256" key="6">
    <source>
        <dbReference type="ARBA" id="ARBA00023027"/>
    </source>
</evidence>
<protein>
    <recommendedName>
        <fullName evidence="5 8">dTDP-glucose 4,6-dehydratase</fullName>
        <ecNumber evidence="4 8">4.2.1.46</ecNumber>
    </recommendedName>
</protein>
<evidence type="ECO:0000313" key="11">
    <source>
        <dbReference type="Proteomes" id="UP001551210"/>
    </source>
</evidence>
<dbReference type="InterPro" id="IPR016040">
    <property type="entry name" value="NAD(P)-bd_dom"/>
</dbReference>
<evidence type="ECO:0000256" key="4">
    <source>
        <dbReference type="ARBA" id="ARBA00011990"/>
    </source>
</evidence>
<comment type="cofactor">
    <cofactor evidence="2 8">
        <name>NAD(+)</name>
        <dbReference type="ChEBI" id="CHEBI:57540"/>
    </cofactor>
</comment>
<evidence type="ECO:0000256" key="2">
    <source>
        <dbReference type="ARBA" id="ARBA00001911"/>
    </source>
</evidence>
<dbReference type="Gene3D" id="3.90.25.10">
    <property type="entry name" value="UDP-galactose 4-epimerase, domain 1"/>
    <property type="match status" value="1"/>
</dbReference>
<evidence type="ECO:0000256" key="5">
    <source>
        <dbReference type="ARBA" id="ARBA00016977"/>
    </source>
</evidence>
<evidence type="ECO:0000256" key="7">
    <source>
        <dbReference type="ARBA" id="ARBA00023239"/>
    </source>
</evidence>
<gene>
    <name evidence="10" type="primary">rfbB</name>
    <name evidence="10" type="ORF">AB0A76_07720</name>
</gene>
<accession>A0ABV3CTN8</accession>
<name>A0ABV3CTN8_STREX</name>
<comment type="catalytic activity">
    <reaction evidence="1 8">
        <text>dTDP-alpha-D-glucose = dTDP-4-dehydro-6-deoxy-alpha-D-glucose + H2O</text>
        <dbReference type="Rhea" id="RHEA:17221"/>
        <dbReference type="ChEBI" id="CHEBI:15377"/>
        <dbReference type="ChEBI" id="CHEBI:57477"/>
        <dbReference type="ChEBI" id="CHEBI:57649"/>
        <dbReference type="EC" id="4.2.1.46"/>
    </reaction>
</comment>
<dbReference type="SUPFAM" id="SSF51735">
    <property type="entry name" value="NAD(P)-binding Rossmann-fold domains"/>
    <property type="match status" value="1"/>
</dbReference>
<keyword evidence="6" id="KW-0520">NAD</keyword>
<organism evidence="10 11">
    <name type="scientific">Streptomyces exfoliatus</name>
    <name type="common">Streptomyces hydrogenans</name>
    <dbReference type="NCBI Taxonomy" id="1905"/>
    <lineage>
        <taxon>Bacteria</taxon>
        <taxon>Bacillati</taxon>
        <taxon>Actinomycetota</taxon>
        <taxon>Actinomycetes</taxon>
        <taxon>Kitasatosporales</taxon>
        <taxon>Streptomycetaceae</taxon>
        <taxon>Streptomyces</taxon>
    </lineage>
</organism>
<dbReference type="GO" id="GO:0008460">
    <property type="term" value="F:dTDP-glucose 4,6-dehydratase activity"/>
    <property type="evidence" value="ECO:0007669"/>
    <property type="project" value="UniProtKB-EC"/>
</dbReference>
<dbReference type="NCBIfam" id="TIGR01181">
    <property type="entry name" value="dTDP_gluc_dehyt"/>
    <property type="match status" value="1"/>
</dbReference>
<sequence length="330" mass="35592">MTRRILVTGGAGFIGSAHVLRLLGPTGPPEVSVTVLDNLTYAAGPAHLDPLRDDRRFRFVHGSVTDAELVDTLVPGHDEIVHFAAESHVDRSIEDGSLFVRTNVLGTQTLLDAAVRHGVRTYVQISTDEVYGSIAEGAAAEDAPLLPTSPYSASKAGADLMALAYHATHGLDVRVTRCSNNFGPRQHPEKLIPRFVTALLAGEDVPLYGDGTQIRDWLHVEDHVTAVELVRTGGRPGRVYNIGGATSLTNLDLTRRLLALCGAGPGRIARVTDRKGHDQRYAVDDTRIRRELGYAPRADFATALADTVRWYADRHPRTSDGSPVAGTLSS</sequence>
<evidence type="ECO:0000313" key="10">
    <source>
        <dbReference type="EMBL" id="MEU7293078.1"/>
    </source>
</evidence>
<dbReference type="PANTHER" id="PTHR43000">
    <property type="entry name" value="DTDP-D-GLUCOSE 4,6-DEHYDRATASE-RELATED"/>
    <property type="match status" value="1"/>
</dbReference>
<dbReference type="Pfam" id="PF16363">
    <property type="entry name" value="GDP_Man_Dehyd"/>
    <property type="match status" value="1"/>
</dbReference>
<dbReference type="InterPro" id="IPR036291">
    <property type="entry name" value="NAD(P)-bd_dom_sf"/>
</dbReference>
<dbReference type="CDD" id="cd05246">
    <property type="entry name" value="dTDP_GD_SDR_e"/>
    <property type="match status" value="1"/>
</dbReference>
<evidence type="ECO:0000256" key="3">
    <source>
        <dbReference type="ARBA" id="ARBA00008178"/>
    </source>
</evidence>
<comment type="similarity">
    <text evidence="3 8">Belongs to the NAD(P)-dependent epimerase/dehydratase family. dTDP-glucose dehydratase subfamily.</text>
</comment>
<comment type="caution">
    <text evidence="10">The sequence shown here is derived from an EMBL/GenBank/DDBJ whole genome shotgun (WGS) entry which is preliminary data.</text>
</comment>
<keyword evidence="7 8" id="KW-0456">Lyase</keyword>
<dbReference type="EMBL" id="JBEZAM010000006">
    <property type="protein sequence ID" value="MEU7293078.1"/>
    <property type="molecule type" value="Genomic_DNA"/>
</dbReference>
<proteinExistence type="inferred from homology"/>
<dbReference type="EC" id="4.2.1.46" evidence="4 8"/>
<feature type="domain" description="NAD(P)-binding" evidence="9">
    <location>
        <begin position="6"/>
        <end position="306"/>
    </location>
</feature>
<dbReference type="RefSeq" id="WP_359205482.1">
    <property type="nucleotide sequence ID" value="NZ_JBEZAM010000006.1"/>
</dbReference>
<reference evidence="10 11" key="1">
    <citation type="submission" date="2024-06" db="EMBL/GenBank/DDBJ databases">
        <title>The Natural Products Discovery Center: Release of the First 8490 Sequenced Strains for Exploring Actinobacteria Biosynthetic Diversity.</title>
        <authorList>
            <person name="Kalkreuter E."/>
            <person name="Kautsar S.A."/>
            <person name="Yang D."/>
            <person name="Bader C.D."/>
            <person name="Teijaro C.N."/>
            <person name="Fluegel L."/>
            <person name="Davis C.M."/>
            <person name="Simpson J.R."/>
            <person name="Lauterbach L."/>
            <person name="Steele A.D."/>
            <person name="Gui C."/>
            <person name="Meng S."/>
            <person name="Li G."/>
            <person name="Viehrig K."/>
            <person name="Ye F."/>
            <person name="Su P."/>
            <person name="Kiefer A.F."/>
            <person name="Nichols A."/>
            <person name="Cepeda A.J."/>
            <person name="Yan W."/>
            <person name="Fan B."/>
            <person name="Jiang Y."/>
            <person name="Adhikari A."/>
            <person name="Zheng C.-J."/>
            <person name="Schuster L."/>
            <person name="Cowan T.M."/>
            <person name="Smanski M.J."/>
            <person name="Chevrette M.G."/>
            <person name="De Carvalho L.P.S."/>
            <person name="Shen B."/>
        </authorList>
    </citation>
    <scope>NUCLEOTIDE SEQUENCE [LARGE SCALE GENOMIC DNA]</scope>
    <source>
        <strain evidence="10 11">NPDC045705</strain>
    </source>
</reference>
<evidence type="ECO:0000256" key="8">
    <source>
        <dbReference type="RuleBase" id="RU004473"/>
    </source>
</evidence>
<keyword evidence="11" id="KW-1185">Reference proteome</keyword>